<dbReference type="PANTHER" id="PTHR43280">
    <property type="entry name" value="ARAC-FAMILY TRANSCRIPTIONAL REGULATOR"/>
    <property type="match status" value="1"/>
</dbReference>
<keyword evidence="6" id="KW-1185">Reference proteome</keyword>
<dbReference type="InterPro" id="IPR003313">
    <property type="entry name" value="AraC-bd"/>
</dbReference>
<accession>A0ABR7GAV1</accession>
<reference evidence="5 6" key="1">
    <citation type="submission" date="2020-08" db="EMBL/GenBank/DDBJ databases">
        <title>Genome public.</title>
        <authorList>
            <person name="Liu C."/>
            <person name="Sun Q."/>
        </authorList>
    </citation>
    <scope>NUCLEOTIDE SEQUENCE [LARGE SCALE GENOMIC DNA]</scope>
    <source>
        <strain evidence="5 6">NSJ-13</strain>
    </source>
</reference>
<dbReference type="InterPro" id="IPR037923">
    <property type="entry name" value="HTH-like"/>
</dbReference>
<dbReference type="InterPro" id="IPR009057">
    <property type="entry name" value="Homeodomain-like_sf"/>
</dbReference>
<dbReference type="SUPFAM" id="SSF51215">
    <property type="entry name" value="Regulatory protein AraC"/>
    <property type="match status" value="1"/>
</dbReference>
<comment type="caution">
    <text evidence="5">The sequence shown here is derived from an EMBL/GenBank/DDBJ whole genome shotgun (WGS) entry which is preliminary data.</text>
</comment>
<evidence type="ECO:0000313" key="6">
    <source>
        <dbReference type="Proteomes" id="UP000631576"/>
    </source>
</evidence>
<evidence type="ECO:0000256" key="2">
    <source>
        <dbReference type="ARBA" id="ARBA00023125"/>
    </source>
</evidence>
<dbReference type="SUPFAM" id="SSF46689">
    <property type="entry name" value="Homeodomain-like"/>
    <property type="match status" value="1"/>
</dbReference>
<dbReference type="SMART" id="SM00342">
    <property type="entry name" value="HTH_ARAC"/>
    <property type="match status" value="1"/>
</dbReference>
<feature type="domain" description="HTH araC/xylS-type" evidence="4">
    <location>
        <begin position="247"/>
        <end position="344"/>
    </location>
</feature>
<dbReference type="Gene3D" id="1.10.10.60">
    <property type="entry name" value="Homeodomain-like"/>
    <property type="match status" value="2"/>
</dbReference>
<dbReference type="InterPro" id="IPR018060">
    <property type="entry name" value="HTH_AraC"/>
</dbReference>
<evidence type="ECO:0000259" key="4">
    <source>
        <dbReference type="PROSITE" id="PS01124"/>
    </source>
</evidence>
<keyword evidence="3" id="KW-0804">Transcription</keyword>
<dbReference type="EMBL" id="JACOPE010000001">
    <property type="protein sequence ID" value="MBC5683901.1"/>
    <property type="molecule type" value="Genomic_DNA"/>
</dbReference>
<evidence type="ECO:0000313" key="5">
    <source>
        <dbReference type="EMBL" id="MBC5683901.1"/>
    </source>
</evidence>
<keyword evidence="1" id="KW-0805">Transcription regulation</keyword>
<dbReference type="Pfam" id="PF12833">
    <property type="entry name" value="HTH_18"/>
    <property type="match status" value="1"/>
</dbReference>
<dbReference type="Proteomes" id="UP000631576">
    <property type="component" value="Unassembled WGS sequence"/>
</dbReference>
<gene>
    <name evidence="5" type="ORF">H8S40_10035</name>
</gene>
<evidence type="ECO:0000256" key="3">
    <source>
        <dbReference type="ARBA" id="ARBA00023163"/>
    </source>
</evidence>
<dbReference type="PROSITE" id="PS01124">
    <property type="entry name" value="HTH_ARAC_FAMILY_2"/>
    <property type="match status" value="1"/>
</dbReference>
<dbReference type="RefSeq" id="WP_117989508.1">
    <property type="nucleotide sequence ID" value="NZ_JACOPE010000001.1"/>
</dbReference>
<organism evidence="5 6">
    <name type="scientific">Ruminococcus hominis</name>
    <dbReference type="NCBI Taxonomy" id="2763065"/>
    <lineage>
        <taxon>Bacteria</taxon>
        <taxon>Bacillati</taxon>
        <taxon>Bacillota</taxon>
        <taxon>Clostridia</taxon>
        <taxon>Eubacteriales</taxon>
        <taxon>Oscillospiraceae</taxon>
        <taxon>Ruminococcus</taxon>
    </lineage>
</organism>
<evidence type="ECO:0000256" key="1">
    <source>
        <dbReference type="ARBA" id="ARBA00023015"/>
    </source>
</evidence>
<name>A0ABR7GAV1_9FIRM</name>
<dbReference type="Pfam" id="PF02311">
    <property type="entry name" value="AraC_binding"/>
    <property type="match status" value="1"/>
</dbReference>
<dbReference type="Gene3D" id="2.60.120.10">
    <property type="entry name" value="Jelly Rolls"/>
    <property type="match status" value="1"/>
</dbReference>
<dbReference type="InterPro" id="IPR014710">
    <property type="entry name" value="RmlC-like_jellyroll"/>
</dbReference>
<sequence>MDFKELTEQEKFLKKLYQGQYREILSVPMQYATYQKLMKEHPQLQIEEDLYTKYSKDHHGITVVDVEKTTENAEINMVRHSRYSYPILHNHSFVEIAYVYSGKCTHYVENQAFEMKEGDLCILAPESMHTITALDDESIVLNILMSKKQLDESFLAMVKEKHLLADFFENILYGKSVSPYIIFPTGQDEWIKLVYEHMFQEITEKRYAYRQSLELYVRQLFIHIIRNYEMLAQVSKPLDRKPDENVVAVLGYISVNYNKVTLKNVAEFFNYSESYMSRMLKKYTGKTFGVLVNSLQMKCAAEMLSTTDKSLSEISQEVGCFDYSHFSKKFKKEYDMTPDMYRRNHRLI</sequence>
<keyword evidence="2" id="KW-0238">DNA-binding</keyword>
<dbReference type="PANTHER" id="PTHR43280:SF28">
    <property type="entry name" value="HTH-TYPE TRANSCRIPTIONAL ACTIVATOR RHAS"/>
    <property type="match status" value="1"/>
</dbReference>
<protein>
    <submittedName>
        <fullName evidence="5">Helix-turn-helix domain-containing protein</fullName>
    </submittedName>
</protein>
<proteinExistence type="predicted"/>